<organism evidence="1 2">
    <name type="scientific">Undibacterium squillarum</name>
    <dbReference type="NCBI Taxonomy" id="1131567"/>
    <lineage>
        <taxon>Bacteria</taxon>
        <taxon>Pseudomonadati</taxon>
        <taxon>Pseudomonadota</taxon>
        <taxon>Betaproteobacteria</taxon>
        <taxon>Burkholderiales</taxon>
        <taxon>Oxalobacteraceae</taxon>
        <taxon>Undibacterium</taxon>
    </lineage>
</organism>
<dbReference type="EMBL" id="BMYU01000002">
    <property type="protein sequence ID" value="GGX36294.1"/>
    <property type="molecule type" value="Genomic_DNA"/>
</dbReference>
<dbReference type="InterPro" id="IPR037883">
    <property type="entry name" value="Knr4/Smi1-like_sf"/>
</dbReference>
<evidence type="ECO:0000313" key="2">
    <source>
        <dbReference type="Proteomes" id="UP000653343"/>
    </source>
</evidence>
<dbReference type="RefSeq" id="WP_189356182.1">
    <property type="nucleotide sequence ID" value="NZ_BMYU01000002.1"/>
</dbReference>
<gene>
    <name evidence="1" type="ORF">GCM10010946_12460</name>
</gene>
<reference evidence="2" key="1">
    <citation type="journal article" date="2019" name="Int. J. Syst. Evol. Microbiol.">
        <title>The Global Catalogue of Microorganisms (GCM) 10K type strain sequencing project: providing services to taxonomists for standard genome sequencing and annotation.</title>
        <authorList>
            <consortium name="The Broad Institute Genomics Platform"/>
            <consortium name="The Broad Institute Genome Sequencing Center for Infectious Disease"/>
            <person name="Wu L."/>
            <person name="Ma J."/>
        </authorList>
    </citation>
    <scope>NUCLEOTIDE SEQUENCE [LARGE SCALE GENOMIC DNA]</scope>
    <source>
        <strain evidence="2">KCTC 23917</strain>
    </source>
</reference>
<keyword evidence="2" id="KW-1185">Reference proteome</keyword>
<proteinExistence type="predicted"/>
<sequence length="213" mass="23869">MFNFFRKSKNSQASESHSNASLDMLLTLPNEAKEFLKIRNEVNCLGLGINILSEEDCLLASSHLQSIRLARHLGLYVLDDANDSNPFCYITEGIAAGMVIHFNHDPEPEIAFLSLNDFAVFLRECHQQKRTLWESETTPPSHPDQKLLAAVISELARFDDDHSESLLCLYISLLRGAHPELVVELSLNPGMYVREALQNAINSEKLSSQGSDQ</sequence>
<dbReference type="Proteomes" id="UP000653343">
    <property type="component" value="Unassembled WGS sequence"/>
</dbReference>
<protein>
    <submittedName>
        <fullName evidence="1">Uncharacterized protein</fullName>
    </submittedName>
</protein>
<evidence type="ECO:0000313" key="1">
    <source>
        <dbReference type="EMBL" id="GGX36294.1"/>
    </source>
</evidence>
<dbReference type="SUPFAM" id="SSF160631">
    <property type="entry name" value="SMI1/KNR4-like"/>
    <property type="match status" value="1"/>
</dbReference>
<name>A0ABQ2XVY4_9BURK</name>
<accession>A0ABQ2XVY4</accession>
<comment type="caution">
    <text evidence="1">The sequence shown here is derived from an EMBL/GenBank/DDBJ whole genome shotgun (WGS) entry which is preliminary data.</text>
</comment>